<protein>
    <submittedName>
        <fullName evidence="4">Peptidoglycan-binding lysin domain protein</fullName>
    </submittedName>
</protein>
<dbReference type="Pfam" id="PF01476">
    <property type="entry name" value="LysM"/>
    <property type="match status" value="1"/>
</dbReference>
<dbReference type="Proteomes" id="UP000002377">
    <property type="component" value="Chromosome"/>
</dbReference>
<keyword evidence="5" id="KW-1185">Reference proteome</keyword>
<sequence length="320" mass="35263" precursor="true">MFISYRKMAQGMATFVLAAGITVFAFTSGDKAVKQVDPPRKNVALKEDVRQKIGDNSDRQKLIAFKSGHPTAKGPTSRGREAKPAEDFKYQVQSGDTLYDLAIKYGVSIDEIMLANKITSDKLSIGQELIIPVSGKYKKPAALKRASVENSYSKKQVSYKTPPSRSSINNIRAEEMKVSSIRTGELIPWSEVNNLFPRGAKATVIDVDTGLTFKVRRLQGTYHADSEPLTAEDTAVLKRLYGGRWSWTRRAVVVLVNGKYIAGSINGMPHAEDSIPDNNFPGHICIHFKDSKTHGSSYTKSGRPTVDQDHQAMVRKAAGE</sequence>
<dbReference type="SUPFAM" id="SSF54106">
    <property type="entry name" value="LysM domain"/>
    <property type="match status" value="1"/>
</dbReference>
<evidence type="ECO:0000256" key="1">
    <source>
        <dbReference type="SAM" id="MobiDB-lite"/>
    </source>
</evidence>
<evidence type="ECO:0000259" key="3">
    <source>
        <dbReference type="PROSITE" id="PS51782"/>
    </source>
</evidence>
<dbReference type="OrthoDB" id="529831at2"/>
<dbReference type="STRING" id="635013.TherJR_1286"/>
<dbReference type="InterPro" id="IPR036779">
    <property type="entry name" value="LysM_dom_sf"/>
</dbReference>
<dbReference type="InterPro" id="IPR018392">
    <property type="entry name" value="LysM"/>
</dbReference>
<dbReference type="PROSITE" id="PS51782">
    <property type="entry name" value="LYSM"/>
    <property type="match status" value="1"/>
</dbReference>
<evidence type="ECO:0000256" key="2">
    <source>
        <dbReference type="SAM" id="SignalP"/>
    </source>
</evidence>
<evidence type="ECO:0000313" key="4">
    <source>
        <dbReference type="EMBL" id="ADG82148.1"/>
    </source>
</evidence>
<gene>
    <name evidence="4" type="ordered locus">TherJR_1286</name>
</gene>
<feature type="region of interest" description="Disordered" evidence="1">
    <location>
        <begin position="65"/>
        <end position="85"/>
    </location>
</feature>
<proteinExistence type="predicted"/>
<evidence type="ECO:0000313" key="5">
    <source>
        <dbReference type="Proteomes" id="UP000002377"/>
    </source>
</evidence>
<dbReference type="EMBL" id="CP002028">
    <property type="protein sequence ID" value="ADG82148.1"/>
    <property type="molecule type" value="Genomic_DNA"/>
</dbReference>
<accession>D5XES7</accession>
<dbReference type="SMART" id="SM00257">
    <property type="entry name" value="LysM"/>
    <property type="match status" value="1"/>
</dbReference>
<dbReference type="eggNOG" id="COG1388">
    <property type="taxonomic scope" value="Bacteria"/>
</dbReference>
<feature type="region of interest" description="Disordered" evidence="1">
    <location>
        <begin position="293"/>
        <end position="320"/>
    </location>
</feature>
<name>D5XES7_THEPJ</name>
<dbReference type="HOGENOM" id="CLU_868594_0_0_9"/>
<dbReference type="Gene3D" id="3.10.350.10">
    <property type="entry name" value="LysM domain"/>
    <property type="match status" value="1"/>
</dbReference>
<organism evidence="4 5">
    <name type="scientific">Thermincola potens (strain JR)</name>
    <dbReference type="NCBI Taxonomy" id="635013"/>
    <lineage>
        <taxon>Bacteria</taxon>
        <taxon>Bacillati</taxon>
        <taxon>Bacillota</taxon>
        <taxon>Clostridia</taxon>
        <taxon>Eubacteriales</taxon>
        <taxon>Thermincolaceae</taxon>
        <taxon>Thermincola</taxon>
    </lineage>
</organism>
<reference evidence="4 5" key="1">
    <citation type="submission" date="2010-05" db="EMBL/GenBank/DDBJ databases">
        <title>Complete sequence of Thermincola sp. JR.</title>
        <authorList>
            <consortium name="US DOE Joint Genome Institute"/>
            <person name="Lucas S."/>
            <person name="Copeland A."/>
            <person name="Lapidus A."/>
            <person name="Cheng J.-F."/>
            <person name="Bruce D."/>
            <person name="Goodwin L."/>
            <person name="Pitluck S."/>
            <person name="Chertkov O."/>
            <person name="Detter J.C."/>
            <person name="Han C."/>
            <person name="Tapia R."/>
            <person name="Land M."/>
            <person name="Hauser L."/>
            <person name="Kyrpides N."/>
            <person name="Mikhailova N."/>
            <person name="Hazen T.C."/>
            <person name="Woyke T."/>
        </authorList>
    </citation>
    <scope>NUCLEOTIDE SEQUENCE [LARGE SCALE GENOMIC DNA]</scope>
    <source>
        <strain evidence="4 5">JR</strain>
    </source>
</reference>
<dbReference type="AlphaFoldDB" id="D5XES7"/>
<feature type="signal peptide" evidence="2">
    <location>
        <begin position="1"/>
        <end position="18"/>
    </location>
</feature>
<dbReference type="CDD" id="cd00118">
    <property type="entry name" value="LysM"/>
    <property type="match status" value="1"/>
</dbReference>
<dbReference type="RefSeq" id="WP_013120166.1">
    <property type="nucleotide sequence ID" value="NC_014152.1"/>
</dbReference>
<dbReference type="KEGG" id="tjr:TherJR_1286"/>
<feature type="domain" description="LysM" evidence="3">
    <location>
        <begin position="88"/>
        <end position="131"/>
    </location>
</feature>
<feature type="chain" id="PRO_5003080199" evidence="2">
    <location>
        <begin position="19"/>
        <end position="320"/>
    </location>
</feature>
<keyword evidence="2" id="KW-0732">Signal</keyword>
<feature type="compositionally biased region" description="Basic and acidic residues" evidence="1">
    <location>
        <begin position="306"/>
        <end position="320"/>
    </location>
</feature>